<evidence type="ECO:0000256" key="9">
    <source>
        <dbReference type="ARBA" id="ARBA00022840"/>
    </source>
</evidence>
<comment type="catalytic activity">
    <reaction evidence="1">
        <text>ATP + protein L-histidine = ADP + protein N-phospho-L-histidine.</text>
        <dbReference type="EC" id="2.7.13.3"/>
    </reaction>
</comment>
<keyword evidence="4" id="KW-0597">Phosphoprotein</keyword>
<evidence type="ECO:0000313" key="17">
    <source>
        <dbReference type="Proteomes" id="UP000243859"/>
    </source>
</evidence>
<dbReference type="Pfam" id="PF02518">
    <property type="entry name" value="HATPase_c"/>
    <property type="match status" value="1"/>
</dbReference>
<reference evidence="16 17" key="1">
    <citation type="submission" date="2018-04" db="EMBL/GenBank/DDBJ databases">
        <title>Genomic Encyclopedia of Archaeal and Bacterial Type Strains, Phase II (KMG-II): from individual species to whole genera.</title>
        <authorList>
            <person name="Goeker M."/>
        </authorList>
    </citation>
    <scope>NUCLEOTIDE SEQUENCE [LARGE SCALE GENOMIC DNA]</scope>
    <source>
        <strain evidence="16 17">DSM 18064</strain>
    </source>
</reference>
<keyword evidence="9" id="KW-0067">ATP-binding</keyword>
<evidence type="ECO:0000256" key="2">
    <source>
        <dbReference type="ARBA" id="ARBA00004141"/>
    </source>
</evidence>
<dbReference type="AlphaFoldDB" id="A0A2T5BS95"/>
<dbReference type="RefSeq" id="WP_107892424.1">
    <property type="nucleotide sequence ID" value="NZ_NHSI01000061.1"/>
</dbReference>
<accession>A0A2T5BS95</accession>
<keyword evidence="7" id="KW-0547">Nucleotide-binding</keyword>
<proteinExistence type="predicted"/>
<dbReference type="GO" id="GO:0005886">
    <property type="term" value="C:plasma membrane"/>
    <property type="evidence" value="ECO:0007669"/>
    <property type="project" value="TreeGrafter"/>
</dbReference>
<keyword evidence="12" id="KW-0175">Coiled coil</keyword>
<organism evidence="16 17">
    <name type="scientific">Rhodovulum imhoffii</name>
    <dbReference type="NCBI Taxonomy" id="365340"/>
    <lineage>
        <taxon>Bacteria</taxon>
        <taxon>Pseudomonadati</taxon>
        <taxon>Pseudomonadota</taxon>
        <taxon>Alphaproteobacteria</taxon>
        <taxon>Rhodobacterales</taxon>
        <taxon>Paracoccaceae</taxon>
        <taxon>Rhodovulum</taxon>
    </lineage>
</organism>
<keyword evidence="5" id="KW-0808">Transferase</keyword>
<feature type="coiled-coil region" evidence="12">
    <location>
        <begin position="261"/>
        <end position="288"/>
    </location>
</feature>
<dbReference type="InterPro" id="IPR036097">
    <property type="entry name" value="HisK_dim/P_sf"/>
</dbReference>
<dbReference type="Pfam" id="PF08521">
    <property type="entry name" value="2CSK_N"/>
    <property type="match status" value="1"/>
</dbReference>
<keyword evidence="10 13" id="KW-1133">Transmembrane helix</keyword>
<feature type="transmembrane region" description="Helical" evidence="13">
    <location>
        <begin position="151"/>
        <end position="173"/>
    </location>
</feature>
<dbReference type="CDD" id="cd00082">
    <property type="entry name" value="HisKA"/>
    <property type="match status" value="1"/>
</dbReference>
<comment type="caution">
    <text evidence="16">The sequence shown here is derived from an EMBL/GenBank/DDBJ whole genome shotgun (WGS) entry which is preliminary data.</text>
</comment>
<keyword evidence="8 16" id="KW-0418">Kinase</keyword>
<dbReference type="Gene3D" id="1.10.287.130">
    <property type="match status" value="1"/>
</dbReference>
<dbReference type="Proteomes" id="UP000243859">
    <property type="component" value="Unassembled WGS sequence"/>
</dbReference>
<dbReference type="PROSITE" id="PS50109">
    <property type="entry name" value="HIS_KIN"/>
    <property type="match status" value="1"/>
</dbReference>
<dbReference type="EC" id="2.7.13.3" evidence="3"/>
<dbReference type="GO" id="GO:0000155">
    <property type="term" value="F:phosphorelay sensor kinase activity"/>
    <property type="evidence" value="ECO:0007669"/>
    <property type="project" value="InterPro"/>
</dbReference>
<evidence type="ECO:0000256" key="6">
    <source>
        <dbReference type="ARBA" id="ARBA00022692"/>
    </source>
</evidence>
<dbReference type="InterPro" id="IPR050428">
    <property type="entry name" value="TCS_sensor_his_kinase"/>
</dbReference>
<dbReference type="EMBL" id="QAAA01000008">
    <property type="protein sequence ID" value="PTN02178.1"/>
    <property type="molecule type" value="Genomic_DNA"/>
</dbReference>
<dbReference type="SMART" id="SM00387">
    <property type="entry name" value="HATPase_c"/>
    <property type="match status" value="1"/>
</dbReference>
<dbReference type="InterPro" id="IPR003661">
    <property type="entry name" value="HisK_dim/P_dom"/>
</dbReference>
<evidence type="ECO:0000256" key="1">
    <source>
        <dbReference type="ARBA" id="ARBA00000085"/>
    </source>
</evidence>
<name>A0A2T5BS95_9RHOB</name>
<dbReference type="InterPro" id="IPR005467">
    <property type="entry name" value="His_kinase_dom"/>
</dbReference>
<dbReference type="InterPro" id="IPR013727">
    <property type="entry name" value="2CSK_N"/>
</dbReference>
<protein>
    <recommendedName>
        <fullName evidence="3">histidine kinase</fullName>
        <ecNumber evidence="3">2.7.13.3</ecNumber>
    </recommendedName>
</protein>
<sequence length="434" mass="47303">MRSLQARLGVATGLAILLSWLAAAAVSYAVLSHEIGEVFDSALEETAQRVLPLAVMELLDNEQTEGDRAVRRVTTLRRHGEYFTYLVRDAGGNVLIASHAADPADFPPFSTMGFHRTATHRLYSDAALGGGFTITVAEPLRHRQEVARETLVALGWPLVAVIPLTLLAIWGVVRLSLRPVRRFRLALETRGAGDLSPMDETGLPAELLPLAQAQNRFLDRVRDALEAERSFTANAAHELRTPLAAALAQVQRLYAQTEGSARRRTAEVEQALQRLVRLSEKLMQLARAEGGRLRTEAPFDVREVVRISLRDFSDPRLDHALAETPVMSDIDPDALSVLLRNLVENALRHGQGPVRVELSAQGVLAVSNGGPVLDEGTIARLMRRFQRGATRAEGSGLGLSIVQAIADGSGGRLRIASPAPGREDGMEVFFELPR</sequence>
<keyword evidence="13" id="KW-0472">Membrane</keyword>
<evidence type="ECO:0000259" key="14">
    <source>
        <dbReference type="PROSITE" id="PS50109"/>
    </source>
</evidence>
<evidence type="ECO:0000256" key="12">
    <source>
        <dbReference type="SAM" id="Coils"/>
    </source>
</evidence>
<dbReference type="InterPro" id="IPR003594">
    <property type="entry name" value="HATPase_dom"/>
</dbReference>
<evidence type="ECO:0000256" key="7">
    <source>
        <dbReference type="ARBA" id="ARBA00022741"/>
    </source>
</evidence>
<evidence type="ECO:0000313" key="16">
    <source>
        <dbReference type="EMBL" id="PTN02178.1"/>
    </source>
</evidence>
<evidence type="ECO:0000256" key="5">
    <source>
        <dbReference type="ARBA" id="ARBA00022679"/>
    </source>
</evidence>
<dbReference type="OrthoDB" id="9809766at2"/>
<keyword evidence="17" id="KW-1185">Reference proteome</keyword>
<evidence type="ECO:0000256" key="3">
    <source>
        <dbReference type="ARBA" id="ARBA00012438"/>
    </source>
</evidence>
<dbReference type="PANTHER" id="PTHR45436:SF14">
    <property type="entry name" value="SENSOR PROTEIN QSEC"/>
    <property type="match status" value="1"/>
</dbReference>
<dbReference type="Pfam" id="PF00512">
    <property type="entry name" value="HisKA"/>
    <property type="match status" value="1"/>
</dbReference>
<dbReference type="SMART" id="SM00388">
    <property type="entry name" value="HisKA"/>
    <property type="match status" value="1"/>
</dbReference>
<keyword evidence="11" id="KW-0902">Two-component regulatory system</keyword>
<dbReference type="PROSITE" id="PS50885">
    <property type="entry name" value="HAMP"/>
    <property type="match status" value="1"/>
</dbReference>
<evidence type="ECO:0000256" key="4">
    <source>
        <dbReference type="ARBA" id="ARBA00022553"/>
    </source>
</evidence>
<evidence type="ECO:0000256" key="10">
    <source>
        <dbReference type="ARBA" id="ARBA00022989"/>
    </source>
</evidence>
<keyword evidence="6 13" id="KW-0812">Transmembrane</keyword>
<dbReference type="SUPFAM" id="SSF55874">
    <property type="entry name" value="ATPase domain of HSP90 chaperone/DNA topoisomerase II/histidine kinase"/>
    <property type="match status" value="1"/>
</dbReference>
<evidence type="ECO:0000259" key="15">
    <source>
        <dbReference type="PROSITE" id="PS50885"/>
    </source>
</evidence>
<dbReference type="Gene3D" id="1.20.5.1040">
    <property type="entry name" value="Sensor protein qsec"/>
    <property type="match status" value="1"/>
</dbReference>
<evidence type="ECO:0000256" key="11">
    <source>
        <dbReference type="ARBA" id="ARBA00023012"/>
    </source>
</evidence>
<evidence type="ECO:0000256" key="13">
    <source>
        <dbReference type="SAM" id="Phobius"/>
    </source>
</evidence>
<dbReference type="GO" id="GO:0005524">
    <property type="term" value="F:ATP binding"/>
    <property type="evidence" value="ECO:0007669"/>
    <property type="project" value="UniProtKB-KW"/>
</dbReference>
<evidence type="ECO:0000256" key="8">
    <source>
        <dbReference type="ARBA" id="ARBA00022777"/>
    </source>
</evidence>
<dbReference type="InterPro" id="IPR003660">
    <property type="entry name" value="HAMP_dom"/>
</dbReference>
<dbReference type="InterPro" id="IPR036890">
    <property type="entry name" value="HATPase_C_sf"/>
</dbReference>
<feature type="domain" description="Histidine kinase" evidence="14">
    <location>
        <begin position="234"/>
        <end position="434"/>
    </location>
</feature>
<dbReference type="PANTHER" id="PTHR45436">
    <property type="entry name" value="SENSOR HISTIDINE KINASE YKOH"/>
    <property type="match status" value="1"/>
</dbReference>
<dbReference type="Gene3D" id="3.30.565.10">
    <property type="entry name" value="Histidine kinase-like ATPase, C-terminal domain"/>
    <property type="match status" value="1"/>
</dbReference>
<feature type="domain" description="HAMP" evidence="15">
    <location>
        <begin position="174"/>
        <end position="226"/>
    </location>
</feature>
<dbReference type="SUPFAM" id="SSF47384">
    <property type="entry name" value="Homodimeric domain of signal transducing histidine kinase"/>
    <property type="match status" value="1"/>
</dbReference>
<gene>
    <name evidence="16" type="ORF">C8N32_108130</name>
</gene>
<comment type="subcellular location">
    <subcellularLocation>
        <location evidence="2">Membrane</location>
        <topology evidence="2">Multi-pass membrane protein</topology>
    </subcellularLocation>
</comment>